<dbReference type="Pfam" id="PF04185">
    <property type="entry name" value="Phosphoesterase"/>
    <property type="match status" value="1"/>
</dbReference>
<protein>
    <submittedName>
        <fullName evidence="3">Phospholipase C</fullName>
        <ecNumber evidence="3">3.1.4.3</ecNumber>
    </submittedName>
</protein>
<dbReference type="PANTHER" id="PTHR31956:SF1">
    <property type="entry name" value="NON-SPECIFIC PHOSPHOLIPASE C1"/>
    <property type="match status" value="1"/>
</dbReference>
<evidence type="ECO:0000313" key="3">
    <source>
        <dbReference type="EMBL" id="MBB6105882.1"/>
    </source>
</evidence>
<evidence type="ECO:0000256" key="2">
    <source>
        <dbReference type="SAM" id="SignalP"/>
    </source>
</evidence>
<feature type="chain" id="PRO_5031372398" evidence="2">
    <location>
        <begin position="20"/>
        <end position="575"/>
    </location>
</feature>
<proteinExistence type="predicted"/>
<keyword evidence="4" id="KW-1185">Reference proteome</keyword>
<dbReference type="EC" id="3.1.4.3" evidence="3"/>
<organism evidence="3 4">
    <name type="scientific">Paraburkholderia bannensis</name>
    <dbReference type="NCBI Taxonomy" id="765414"/>
    <lineage>
        <taxon>Bacteria</taxon>
        <taxon>Pseudomonadati</taxon>
        <taxon>Pseudomonadota</taxon>
        <taxon>Betaproteobacteria</taxon>
        <taxon>Burkholderiales</taxon>
        <taxon>Burkholderiaceae</taxon>
        <taxon>Paraburkholderia</taxon>
    </lineage>
</organism>
<sequence length="575" mass="60491">MRRTVWTAIALAATANWLAACGSNTTSTVSAQDALTTATPIKHLVVIYGENESFDHYFGTYPNADNPSGEPAFTAASDTPSVNGLTTALLTANPNSTNATNLSISGITAAYLEPFRIDRAQANTASQNHNYSPEQEAEDNGAMDEFAYYTGKATTTGSGVFDTKGMVMGYFDGNTVTAMWNYAQHFAMNDNAYTGTFGPSTPGALEVISGQTNGVTLTTGTSTNSTTISSGTSPSTQAIADGADGFSLIGDLDPTNDACTISNDSTSTVTAAMSSSNRNIGDLLNSAGITWGGFMGGFNLATTNANGTTGCKRSTYSSVLNSSVVDYVPHHAWFQYYTTTSNPAHTRPTSTAYIGYTEPKDSTSTPVHHQYDINDFYTAVKAGNFPSVSFLKAPAVQDAHPGNSDPLDEQSFVTNVVNFLEEQPDWKNTAVIIAYDDSDGWYDHQYITPTSASYSTNDYLNGTSTCGTGTAPIGVTGSPVNGRCGPGTRTPFIVISPWAKSNYVDSTAITQASITRFIEDNWLGGTRIGSGSFDASAGSILNMFNFSGSGNNSVLYLDSSLGTKLSSAPAISVTN</sequence>
<dbReference type="PROSITE" id="PS51257">
    <property type="entry name" value="PROKAR_LIPOPROTEIN"/>
    <property type="match status" value="1"/>
</dbReference>
<keyword evidence="1 3" id="KW-0378">Hydrolase</keyword>
<dbReference type="GO" id="GO:0034480">
    <property type="term" value="F:phosphatidylcholine phospholipase C activity"/>
    <property type="evidence" value="ECO:0007669"/>
    <property type="project" value="UniProtKB-EC"/>
</dbReference>
<dbReference type="RefSeq" id="WP_183729631.1">
    <property type="nucleotide sequence ID" value="NZ_JACHBW010000020.1"/>
</dbReference>
<dbReference type="InterPro" id="IPR017850">
    <property type="entry name" value="Alkaline_phosphatase_core_sf"/>
</dbReference>
<dbReference type="CDD" id="cd16013">
    <property type="entry name" value="AcpA"/>
    <property type="match status" value="1"/>
</dbReference>
<dbReference type="Proteomes" id="UP000571554">
    <property type="component" value="Unassembled WGS sequence"/>
</dbReference>
<dbReference type="InterPro" id="IPR007312">
    <property type="entry name" value="Phosphoesterase"/>
</dbReference>
<dbReference type="EMBL" id="JACHBW010000020">
    <property type="protein sequence ID" value="MBB6105882.1"/>
    <property type="molecule type" value="Genomic_DNA"/>
</dbReference>
<dbReference type="PANTHER" id="PTHR31956">
    <property type="entry name" value="NON-SPECIFIC PHOSPHOLIPASE C4-RELATED"/>
    <property type="match status" value="1"/>
</dbReference>
<reference evidence="3 4" key="1">
    <citation type="submission" date="2020-08" db="EMBL/GenBank/DDBJ databases">
        <title>Above-ground endophytic microbial communities from plants in different locations in the United States.</title>
        <authorList>
            <person name="Frank C."/>
        </authorList>
    </citation>
    <scope>NUCLEOTIDE SEQUENCE [LARGE SCALE GENOMIC DNA]</scope>
    <source>
        <strain evidence="3 4">WP4_2_2</strain>
    </source>
</reference>
<dbReference type="AlphaFoldDB" id="A0A7W9WW02"/>
<feature type="signal peptide" evidence="2">
    <location>
        <begin position="1"/>
        <end position="19"/>
    </location>
</feature>
<evidence type="ECO:0000256" key="1">
    <source>
        <dbReference type="ARBA" id="ARBA00022801"/>
    </source>
</evidence>
<name>A0A7W9WW02_9BURK</name>
<gene>
    <name evidence="3" type="ORF">F4827_005752</name>
</gene>
<keyword evidence="2" id="KW-0732">Signal</keyword>
<dbReference type="Gene3D" id="3.40.720.10">
    <property type="entry name" value="Alkaline Phosphatase, subunit A"/>
    <property type="match status" value="2"/>
</dbReference>
<accession>A0A7W9WW02</accession>
<evidence type="ECO:0000313" key="4">
    <source>
        <dbReference type="Proteomes" id="UP000571554"/>
    </source>
</evidence>
<comment type="caution">
    <text evidence="3">The sequence shown here is derived from an EMBL/GenBank/DDBJ whole genome shotgun (WGS) entry which is preliminary data.</text>
</comment>